<keyword evidence="1" id="KW-0812">Transmembrane</keyword>
<reference evidence="2 3" key="1">
    <citation type="submission" date="2020-08" db="EMBL/GenBank/DDBJ databases">
        <title>Genome public.</title>
        <authorList>
            <person name="Liu C."/>
            <person name="Sun Q."/>
        </authorList>
    </citation>
    <scope>NUCLEOTIDE SEQUENCE [LARGE SCALE GENOMIC DNA]</scope>
    <source>
        <strain evidence="2 3">BX17</strain>
    </source>
</reference>
<comment type="caution">
    <text evidence="2">The sequence shown here is derived from an EMBL/GenBank/DDBJ whole genome shotgun (WGS) entry which is preliminary data.</text>
</comment>
<dbReference type="RefSeq" id="WP_021925698.1">
    <property type="nucleotide sequence ID" value="NZ_JACOOT010000036.1"/>
</dbReference>
<dbReference type="AlphaFoldDB" id="A0A8I0ALJ1"/>
<evidence type="ECO:0000313" key="2">
    <source>
        <dbReference type="EMBL" id="MBC5652471.1"/>
    </source>
</evidence>
<gene>
    <name evidence="2" type="ORF">H8S54_15495</name>
</gene>
<keyword evidence="1" id="KW-0472">Membrane</keyword>
<dbReference type="InterPro" id="IPR038690">
    <property type="entry name" value="NusG_2_sf"/>
</dbReference>
<keyword evidence="3" id="KW-1185">Reference proteome</keyword>
<evidence type="ECO:0000256" key="1">
    <source>
        <dbReference type="SAM" id="Phobius"/>
    </source>
</evidence>
<keyword evidence="1" id="KW-1133">Transmembrane helix</keyword>
<dbReference type="Proteomes" id="UP000652847">
    <property type="component" value="Unassembled WGS sequence"/>
</dbReference>
<protein>
    <submittedName>
        <fullName evidence="2">NusG domain II-containing protein</fullName>
    </submittedName>
</protein>
<dbReference type="Gene3D" id="2.60.320.10">
    <property type="entry name" value="N-utilization substance G protein NusG, insert domain"/>
    <property type="match status" value="1"/>
</dbReference>
<proteinExistence type="predicted"/>
<feature type="transmembrane region" description="Helical" evidence="1">
    <location>
        <begin position="6"/>
        <end position="26"/>
    </location>
</feature>
<accession>A0A8I0ALJ1</accession>
<sequence length="124" mass="13185">MKKKEFIFIGALLAVSVLLCVYVYVLPHVKYGSIQITVDGELYGTYSLGKDQVIAIGDTNVCEIKNGEVKMTEANCPDHLCMKQPAVGSAGGYIVCLPNKVVIQGEGEGDADPQDSDGGFDAVV</sequence>
<evidence type="ECO:0000313" key="3">
    <source>
        <dbReference type="Proteomes" id="UP000652847"/>
    </source>
</evidence>
<dbReference type="CDD" id="cd09911">
    <property type="entry name" value="Lin0431_like"/>
    <property type="match status" value="1"/>
</dbReference>
<organism evidence="2 3">
    <name type="scientific">Blautia segnis</name>
    <dbReference type="NCBI Taxonomy" id="2763030"/>
    <lineage>
        <taxon>Bacteria</taxon>
        <taxon>Bacillati</taxon>
        <taxon>Bacillota</taxon>
        <taxon>Clostridia</taxon>
        <taxon>Lachnospirales</taxon>
        <taxon>Lachnospiraceae</taxon>
        <taxon>Blautia</taxon>
    </lineage>
</organism>
<dbReference type="EMBL" id="JACOOT010000036">
    <property type="protein sequence ID" value="MBC5652471.1"/>
    <property type="molecule type" value="Genomic_DNA"/>
</dbReference>
<name>A0A8I0ALJ1_9FIRM</name>
<dbReference type="Pfam" id="PF07009">
    <property type="entry name" value="NusG_II"/>
    <property type="match status" value="1"/>
</dbReference>